<reference evidence="1 2" key="1">
    <citation type="submission" date="2019-03" db="EMBL/GenBank/DDBJ databases">
        <title>Genomic Encyclopedia of Type Strains, Phase IV (KMG-IV): sequencing the most valuable type-strain genomes for metagenomic binning, comparative biology and taxonomic classification.</title>
        <authorList>
            <person name="Goeker M."/>
        </authorList>
    </citation>
    <scope>NUCLEOTIDE SEQUENCE [LARGE SCALE GENOMIC DNA]</scope>
    <source>
        <strain evidence="1 2">DSM 103792</strain>
    </source>
</reference>
<dbReference type="AlphaFoldDB" id="A0A4R6UV27"/>
<proteinExistence type="predicted"/>
<dbReference type="OrthoDB" id="70513at2"/>
<organism evidence="1 2">
    <name type="scientific">Permianibacter aggregans</name>
    <dbReference type="NCBI Taxonomy" id="1510150"/>
    <lineage>
        <taxon>Bacteria</taxon>
        <taxon>Pseudomonadati</taxon>
        <taxon>Pseudomonadota</taxon>
        <taxon>Gammaproteobacteria</taxon>
        <taxon>Pseudomonadales</taxon>
        <taxon>Pseudomonadaceae</taxon>
        <taxon>Permianibacter</taxon>
    </lineage>
</organism>
<comment type="caution">
    <text evidence="1">The sequence shown here is derived from an EMBL/GenBank/DDBJ whole genome shotgun (WGS) entry which is preliminary data.</text>
</comment>
<dbReference type="Proteomes" id="UP000295375">
    <property type="component" value="Unassembled WGS sequence"/>
</dbReference>
<dbReference type="RefSeq" id="WP_133587078.1">
    <property type="nucleotide sequence ID" value="NZ_CP037953.1"/>
</dbReference>
<protein>
    <recommendedName>
        <fullName evidence="3">Alpha/beta hydrolase family protein DUF900</fullName>
    </recommendedName>
</protein>
<name>A0A4R6UV27_9GAMM</name>
<dbReference type="EMBL" id="SNYM01000001">
    <property type="protein sequence ID" value="TDQ51228.1"/>
    <property type="molecule type" value="Genomic_DNA"/>
</dbReference>
<evidence type="ECO:0000313" key="1">
    <source>
        <dbReference type="EMBL" id="TDQ51228.1"/>
    </source>
</evidence>
<evidence type="ECO:0000313" key="2">
    <source>
        <dbReference type="Proteomes" id="UP000295375"/>
    </source>
</evidence>
<sequence>MQNSTAKIAIAVLHGMGEPNTHQTVELKHRVTERYLALDKHFREDDLVWHTVEWGESLLPKQQALKKAVNYRNDLDYPGLRELFCRFFGAALSYRSESDWNIKEQIDSRLREHFGRLASHRRVQPGHTPLVILSHSFSSVLLAEYINEMHHRQREQGDVAGLTPMEQFDTLAGLITFGSPLAVYSVFTGHLSQALNITGRALPQRSRDAVKWLNFYDKDDVIAYPLKGINEAWNQAVSEEYEINVGSAATSWNPACHNEYWDDEDFFKPVAKYLAGLRKTLE</sequence>
<keyword evidence="2" id="KW-1185">Reference proteome</keyword>
<gene>
    <name evidence="1" type="ORF">EV696_101201</name>
</gene>
<evidence type="ECO:0008006" key="3">
    <source>
        <dbReference type="Google" id="ProtNLM"/>
    </source>
</evidence>
<accession>A0A4R6UV27</accession>